<reference evidence="1" key="1">
    <citation type="submission" date="2019-04" db="EMBL/GenBank/DDBJ databases">
        <title>Microbes associate with the intestines of laboratory mice.</title>
        <authorList>
            <person name="Navarre W."/>
            <person name="Wong E."/>
            <person name="Huang K."/>
            <person name="Tropini C."/>
            <person name="Ng K."/>
            <person name="Yu B."/>
        </authorList>
    </citation>
    <scope>NUCLEOTIDE SEQUENCE</scope>
    <source>
        <strain evidence="1">NM72_1-8</strain>
    </source>
</reference>
<sequence length="187" mass="20016">MAQLLNISTDSFKAVRFSENARLVSEDSLDIERRKAMARHKAFAQRVGASTNVRDVSSINRAFSGSHRAPAPKPVHTPPSSVSGTAAQPMTPAPSANQINSGADIVQKAPISVSDANINYSPGQAQASYNVERGAFEMRVASGSLSFVPALSMTIITQYPDVHFEYTGGFNYFPESADPGQQLNLSV</sequence>
<accession>A0AC61R340</accession>
<dbReference type="EMBL" id="SRZB01000002">
    <property type="protein sequence ID" value="TGY00413.1"/>
    <property type="molecule type" value="Genomic_DNA"/>
</dbReference>
<dbReference type="Proteomes" id="UP000307720">
    <property type="component" value="Unassembled WGS sequence"/>
</dbReference>
<proteinExistence type="predicted"/>
<keyword evidence="2" id="KW-1185">Reference proteome</keyword>
<protein>
    <submittedName>
        <fullName evidence="1">Uncharacterized protein</fullName>
    </submittedName>
</protein>
<gene>
    <name evidence="1" type="ORF">E5357_02625</name>
</gene>
<evidence type="ECO:0000313" key="1">
    <source>
        <dbReference type="EMBL" id="TGY00413.1"/>
    </source>
</evidence>
<name>A0AC61R340_9FIRM</name>
<evidence type="ECO:0000313" key="2">
    <source>
        <dbReference type="Proteomes" id="UP000307720"/>
    </source>
</evidence>
<organism evidence="1 2">
    <name type="scientific">Hominisplanchenecus murintestinalis</name>
    <dbReference type="NCBI Taxonomy" id="2941517"/>
    <lineage>
        <taxon>Bacteria</taxon>
        <taxon>Bacillati</taxon>
        <taxon>Bacillota</taxon>
        <taxon>Clostridia</taxon>
        <taxon>Lachnospirales</taxon>
        <taxon>Lachnospiraceae</taxon>
        <taxon>Hominisplanchenecus</taxon>
    </lineage>
</organism>
<comment type="caution">
    <text evidence="1">The sequence shown here is derived from an EMBL/GenBank/DDBJ whole genome shotgun (WGS) entry which is preliminary data.</text>
</comment>